<dbReference type="GO" id="GO:0006281">
    <property type="term" value="P:DNA repair"/>
    <property type="evidence" value="ECO:0007669"/>
    <property type="project" value="TreeGrafter"/>
</dbReference>
<dbReference type="PANTHER" id="PTHR43434">
    <property type="entry name" value="PHOSPHOGLYCOLATE PHOSPHATASE"/>
    <property type="match status" value="1"/>
</dbReference>
<gene>
    <name evidence="1" type="ORF">E4665_16705</name>
</gene>
<dbReference type="OrthoDB" id="9792518at2"/>
<evidence type="ECO:0000313" key="1">
    <source>
        <dbReference type="EMBL" id="TGA96069.1"/>
    </source>
</evidence>
<keyword evidence="2" id="KW-1185">Reference proteome</keyword>
<organism evidence="1 2">
    <name type="scientific">Sporolactobacillus shoreae</name>
    <dbReference type="NCBI Taxonomy" id="1465501"/>
    <lineage>
        <taxon>Bacteria</taxon>
        <taxon>Bacillati</taxon>
        <taxon>Bacillota</taxon>
        <taxon>Bacilli</taxon>
        <taxon>Bacillales</taxon>
        <taxon>Sporolactobacillaceae</taxon>
        <taxon>Sporolactobacillus</taxon>
    </lineage>
</organism>
<name>A0A4Z0GKH0_9BACL</name>
<evidence type="ECO:0000313" key="2">
    <source>
        <dbReference type="Proteomes" id="UP000298347"/>
    </source>
</evidence>
<dbReference type="SUPFAM" id="SSF56784">
    <property type="entry name" value="HAD-like"/>
    <property type="match status" value="1"/>
</dbReference>
<dbReference type="PRINTS" id="PR00413">
    <property type="entry name" value="HADHALOGNASE"/>
</dbReference>
<dbReference type="Gene3D" id="3.40.50.1000">
    <property type="entry name" value="HAD superfamily/HAD-like"/>
    <property type="match status" value="1"/>
</dbReference>
<dbReference type="GO" id="GO:0008967">
    <property type="term" value="F:phosphoglycolate phosphatase activity"/>
    <property type="evidence" value="ECO:0007669"/>
    <property type="project" value="TreeGrafter"/>
</dbReference>
<sequence>MEFRTVLFDFDGTVANTLPLCIHGFQTVFKKYDLRSVDAAGVVSMFGPTDDGMILKNFHHQENVQEAIELYYEIYETEHQKYVEPNSEILSLLKELKHRGTRVGLITGKSRRAYQISEKALGFEGLFESVITGDDVDLPKPDPSGILSTLDELNADKESSIYIGDSNSDILAGKAAGIHTAAVQWLPVTQSSTYPANPDFYWTRVEDFVQLLK</sequence>
<dbReference type="InterPro" id="IPR036412">
    <property type="entry name" value="HAD-like_sf"/>
</dbReference>
<reference evidence="1 2" key="1">
    <citation type="journal article" date="2015" name="Int. J. Syst. Evol. Microbiol.">
        <title>Sporolactobacillus shoreae sp. nov. and Sporolactobacillus spathodeae sp. nov., two spore-forming lactic acid bacteria isolated from tree barks in Thailand.</title>
        <authorList>
            <person name="Thamacharoensuk T."/>
            <person name="Kitahara M."/>
            <person name="Ohkuma M."/>
            <person name="Thongchul N."/>
            <person name="Tanasupawat S."/>
        </authorList>
    </citation>
    <scope>NUCLEOTIDE SEQUENCE [LARGE SCALE GENOMIC DNA]</scope>
    <source>
        <strain evidence="1 2">BK92</strain>
    </source>
</reference>
<dbReference type="Proteomes" id="UP000298347">
    <property type="component" value="Unassembled WGS sequence"/>
</dbReference>
<dbReference type="InterPro" id="IPR006439">
    <property type="entry name" value="HAD-SF_hydro_IA"/>
</dbReference>
<dbReference type="Pfam" id="PF13419">
    <property type="entry name" value="HAD_2"/>
    <property type="match status" value="1"/>
</dbReference>
<proteinExistence type="predicted"/>
<dbReference type="SFLD" id="SFLDS00003">
    <property type="entry name" value="Haloacid_Dehalogenase"/>
    <property type="match status" value="1"/>
</dbReference>
<dbReference type="SFLD" id="SFLDG01129">
    <property type="entry name" value="C1.5:_HAD__Beta-PGM__Phosphata"/>
    <property type="match status" value="1"/>
</dbReference>
<protein>
    <submittedName>
        <fullName evidence="1">HAD family hydrolase</fullName>
    </submittedName>
</protein>
<comment type="caution">
    <text evidence="1">The sequence shown here is derived from an EMBL/GenBank/DDBJ whole genome shotgun (WGS) entry which is preliminary data.</text>
</comment>
<dbReference type="EMBL" id="SRJD01000031">
    <property type="protein sequence ID" value="TGA96069.1"/>
    <property type="molecule type" value="Genomic_DNA"/>
</dbReference>
<dbReference type="NCBIfam" id="TIGR01509">
    <property type="entry name" value="HAD-SF-IA-v3"/>
    <property type="match status" value="1"/>
</dbReference>
<dbReference type="RefSeq" id="WP_135349940.1">
    <property type="nucleotide sequence ID" value="NZ_SRJD01000031.1"/>
</dbReference>
<dbReference type="InterPro" id="IPR023214">
    <property type="entry name" value="HAD_sf"/>
</dbReference>
<accession>A0A4Z0GKH0</accession>
<dbReference type="NCBIfam" id="TIGR01549">
    <property type="entry name" value="HAD-SF-IA-v1"/>
    <property type="match status" value="1"/>
</dbReference>
<dbReference type="AlphaFoldDB" id="A0A4Z0GKH0"/>
<dbReference type="InterPro" id="IPR023198">
    <property type="entry name" value="PGP-like_dom2"/>
</dbReference>
<keyword evidence="1" id="KW-0378">Hydrolase</keyword>
<dbReference type="PANTHER" id="PTHR43434:SF1">
    <property type="entry name" value="PHOSPHOGLYCOLATE PHOSPHATASE"/>
    <property type="match status" value="1"/>
</dbReference>
<dbReference type="Gene3D" id="1.10.150.240">
    <property type="entry name" value="Putative phosphatase, domain 2"/>
    <property type="match status" value="1"/>
</dbReference>
<dbReference type="InterPro" id="IPR041492">
    <property type="entry name" value="HAD_2"/>
</dbReference>
<dbReference type="InterPro" id="IPR050155">
    <property type="entry name" value="HAD-like_hydrolase_sf"/>
</dbReference>